<dbReference type="EMBL" id="MGIN01000022">
    <property type="protein sequence ID" value="OGM89454.1"/>
    <property type="molecule type" value="Genomic_DNA"/>
</dbReference>
<dbReference type="EC" id="6.1.1.6" evidence="7"/>
<dbReference type="NCBIfam" id="TIGR00499">
    <property type="entry name" value="lysS_bact"/>
    <property type="match status" value="1"/>
</dbReference>
<comment type="similarity">
    <text evidence="7">Belongs to the class-II aminoacyl-tRNA synthetase family.</text>
</comment>
<dbReference type="GO" id="GO:0005524">
    <property type="term" value="F:ATP binding"/>
    <property type="evidence" value="ECO:0007669"/>
    <property type="project" value="UniProtKB-UniRule"/>
</dbReference>
<dbReference type="Gene3D" id="3.30.930.10">
    <property type="entry name" value="Bira Bifunctional Protein, Domain 2"/>
    <property type="match status" value="1"/>
</dbReference>
<comment type="cofactor">
    <cofactor evidence="7 8">
        <name>Mg(2+)</name>
        <dbReference type="ChEBI" id="CHEBI:18420"/>
    </cofactor>
    <text evidence="7 8">Binds 3 Mg(2+) ions per subunit.</text>
</comment>
<evidence type="ECO:0000256" key="7">
    <source>
        <dbReference type="HAMAP-Rule" id="MF_00252"/>
    </source>
</evidence>
<dbReference type="GO" id="GO:0006430">
    <property type="term" value="P:lysyl-tRNA aminoacylation"/>
    <property type="evidence" value="ECO:0007669"/>
    <property type="project" value="UniProtKB-UniRule"/>
</dbReference>
<organism evidence="10 11">
    <name type="scientific">Candidatus Wolfebacteria bacterium GWA1_42_9</name>
    <dbReference type="NCBI Taxonomy" id="1802553"/>
    <lineage>
        <taxon>Bacteria</taxon>
        <taxon>Candidatus Wolfeibacteriota</taxon>
    </lineage>
</organism>
<dbReference type="PROSITE" id="PS50862">
    <property type="entry name" value="AA_TRNA_LIGASE_II"/>
    <property type="match status" value="1"/>
</dbReference>
<evidence type="ECO:0000256" key="1">
    <source>
        <dbReference type="ARBA" id="ARBA00022598"/>
    </source>
</evidence>
<dbReference type="HAMAP" id="MF_00252">
    <property type="entry name" value="Lys_tRNA_synth_class2"/>
    <property type="match status" value="1"/>
</dbReference>
<feature type="binding site" evidence="7">
    <location>
        <position position="401"/>
    </location>
    <ligand>
        <name>Mg(2+)</name>
        <dbReference type="ChEBI" id="CHEBI:18420"/>
        <label>2</label>
    </ligand>
</feature>
<keyword evidence="1 7" id="KW-0436">Ligase</keyword>
<keyword evidence="5 7" id="KW-0030">Aminoacyl-tRNA synthetase</keyword>
<keyword evidence="7 8" id="KW-0460">Magnesium</keyword>
<evidence type="ECO:0000259" key="9">
    <source>
        <dbReference type="PROSITE" id="PS50862"/>
    </source>
</evidence>
<dbReference type="InterPro" id="IPR012340">
    <property type="entry name" value="NA-bd_OB-fold"/>
</dbReference>
<dbReference type="CDD" id="cd04322">
    <property type="entry name" value="LysRS_N"/>
    <property type="match status" value="1"/>
</dbReference>
<comment type="subcellular location">
    <subcellularLocation>
        <location evidence="7">Cytoplasm</location>
    </subcellularLocation>
</comment>
<dbReference type="AlphaFoldDB" id="A0A1F8DLH4"/>
<dbReference type="PANTHER" id="PTHR42918">
    <property type="entry name" value="LYSYL-TRNA SYNTHETASE"/>
    <property type="match status" value="1"/>
</dbReference>
<keyword evidence="3 7" id="KW-0547">Nucleotide-binding</keyword>
<evidence type="ECO:0000256" key="4">
    <source>
        <dbReference type="ARBA" id="ARBA00022840"/>
    </source>
</evidence>
<keyword evidence="2 7" id="KW-0479">Metal-binding</keyword>
<gene>
    <name evidence="7" type="primary">lysS</name>
    <name evidence="10" type="ORF">A2108_01920</name>
</gene>
<dbReference type="GO" id="GO:0000049">
    <property type="term" value="F:tRNA binding"/>
    <property type="evidence" value="ECO:0007669"/>
    <property type="project" value="TreeGrafter"/>
</dbReference>
<dbReference type="Pfam" id="PF00152">
    <property type="entry name" value="tRNA-synt_2"/>
    <property type="match status" value="1"/>
</dbReference>
<dbReference type="GO" id="GO:0005829">
    <property type="term" value="C:cytosol"/>
    <property type="evidence" value="ECO:0007669"/>
    <property type="project" value="TreeGrafter"/>
</dbReference>
<dbReference type="Proteomes" id="UP000178303">
    <property type="component" value="Unassembled WGS sequence"/>
</dbReference>
<comment type="caution">
    <text evidence="10">The sequence shown here is derived from an EMBL/GenBank/DDBJ whole genome shotgun (WGS) entry which is preliminary data.</text>
</comment>
<dbReference type="NCBIfam" id="NF001756">
    <property type="entry name" value="PRK00484.1"/>
    <property type="match status" value="1"/>
</dbReference>
<dbReference type="Gene3D" id="2.40.50.140">
    <property type="entry name" value="Nucleic acid-binding proteins"/>
    <property type="match status" value="1"/>
</dbReference>
<evidence type="ECO:0000313" key="10">
    <source>
        <dbReference type="EMBL" id="OGM89454.1"/>
    </source>
</evidence>
<dbReference type="InterPro" id="IPR002313">
    <property type="entry name" value="Lys-tRNA-ligase_II"/>
</dbReference>
<comment type="caution">
    <text evidence="7">Lacks conserved residue(s) required for the propagation of feature annotation.</text>
</comment>
<dbReference type="InterPro" id="IPR004364">
    <property type="entry name" value="Aa-tRNA-synt_II"/>
</dbReference>
<evidence type="ECO:0000256" key="6">
    <source>
        <dbReference type="ARBA" id="ARBA00048573"/>
    </source>
</evidence>
<dbReference type="InterPro" id="IPR006195">
    <property type="entry name" value="aa-tRNA-synth_II"/>
</dbReference>
<reference evidence="10 11" key="1">
    <citation type="journal article" date="2016" name="Nat. Commun.">
        <title>Thousands of microbial genomes shed light on interconnected biogeochemical processes in an aquifer system.</title>
        <authorList>
            <person name="Anantharaman K."/>
            <person name="Brown C.T."/>
            <person name="Hug L.A."/>
            <person name="Sharon I."/>
            <person name="Castelle C.J."/>
            <person name="Probst A.J."/>
            <person name="Thomas B.C."/>
            <person name="Singh A."/>
            <person name="Wilkins M.J."/>
            <person name="Karaoz U."/>
            <person name="Brodie E.L."/>
            <person name="Williams K.H."/>
            <person name="Hubbard S.S."/>
            <person name="Banfield J.F."/>
        </authorList>
    </citation>
    <scope>NUCLEOTIDE SEQUENCE [LARGE SCALE GENOMIC DNA]</scope>
</reference>
<dbReference type="SUPFAM" id="SSF55681">
    <property type="entry name" value="Class II aaRS and biotin synthetases"/>
    <property type="match status" value="1"/>
</dbReference>
<dbReference type="GO" id="GO:0004824">
    <property type="term" value="F:lysine-tRNA ligase activity"/>
    <property type="evidence" value="ECO:0007669"/>
    <property type="project" value="UniProtKB-UniRule"/>
</dbReference>
<evidence type="ECO:0000256" key="8">
    <source>
        <dbReference type="RuleBase" id="RU000336"/>
    </source>
</evidence>
<protein>
    <recommendedName>
        <fullName evidence="7">Lysine--tRNA ligase</fullName>
        <ecNumber evidence="7">6.1.1.6</ecNumber>
    </recommendedName>
    <alternativeName>
        <fullName evidence="7">Lysyl-tRNA synthetase</fullName>
        <shortName evidence="7">LysRS</shortName>
    </alternativeName>
</protein>
<comment type="catalytic activity">
    <reaction evidence="6 7 8">
        <text>tRNA(Lys) + L-lysine + ATP = L-lysyl-tRNA(Lys) + AMP + diphosphate</text>
        <dbReference type="Rhea" id="RHEA:20792"/>
        <dbReference type="Rhea" id="RHEA-COMP:9696"/>
        <dbReference type="Rhea" id="RHEA-COMP:9697"/>
        <dbReference type="ChEBI" id="CHEBI:30616"/>
        <dbReference type="ChEBI" id="CHEBI:32551"/>
        <dbReference type="ChEBI" id="CHEBI:33019"/>
        <dbReference type="ChEBI" id="CHEBI:78442"/>
        <dbReference type="ChEBI" id="CHEBI:78529"/>
        <dbReference type="ChEBI" id="CHEBI:456215"/>
        <dbReference type="EC" id="6.1.1.6"/>
    </reaction>
</comment>
<keyword evidence="7" id="KW-0963">Cytoplasm</keyword>
<dbReference type="PRINTS" id="PR00982">
    <property type="entry name" value="TRNASYNTHLYS"/>
</dbReference>
<dbReference type="InterPro" id="IPR045864">
    <property type="entry name" value="aa-tRNA-synth_II/BPL/LPL"/>
</dbReference>
<keyword evidence="4 7" id="KW-0067">ATP-binding</keyword>
<dbReference type="PANTHER" id="PTHR42918:SF15">
    <property type="entry name" value="LYSINE--TRNA LIGASE, CHLOROPLASTIC_MITOCHONDRIAL"/>
    <property type="match status" value="1"/>
</dbReference>
<feature type="domain" description="Aminoacyl-transfer RNA synthetases class-II family profile" evidence="9">
    <location>
        <begin position="173"/>
        <end position="476"/>
    </location>
</feature>
<evidence type="ECO:0000313" key="11">
    <source>
        <dbReference type="Proteomes" id="UP000178303"/>
    </source>
</evidence>
<dbReference type="Pfam" id="PF01336">
    <property type="entry name" value="tRNA_anti-codon"/>
    <property type="match status" value="1"/>
</dbReference>
<evidence type="ECO:0000256" key="5">
    <source>
        <dbReference type="ARBA" id="ARBA00023146"/>
    </source>
</evidence>
<dbReference type="InterPro" id="IPR018149">
    <property type="entry name" value="Lys-tRNA-synth_II_C"/>
</dbReference>
<evidence type="ECO:0000256" key="3">
    <source>
        <dbReference type="ARBA" id="ARBA00022741"/>
    </source>
</evidence>
<feature type="binding site" evidence="7">
    <location>
        <position position="401"/>
    </location>
    <ligand>
        <name>Mg(2+)</name>
        <dbReference type="ChEBI" id="CHEBI:18420"/>
        <label>1</label>
    </ligand>
</feature>
<dbReference type="InterPro" id="IPR044136">
    <property type="entry name" value="Lys-tRNA-ligase_II_N"/>
</dbReference>
<accession>A0A1F8DLH4</accession>
<evidence type="ECO:0000256" key="2">
    <source>
        <dbReference type="ARBA" id="ARBA00022723"/>
    </source>
</evidence>
<comment type="subunit">
    <text evidence="7">Homodimer.</text>
</comment>
<proteinExistence type="inferred from homology"/>
<dbReference type="SUPFAM" id="SSF50249">
    <property type="entry name" value="Nucleic acid-binding proteins"/>
    <property type="match status" value="1"/>
</dbReference>
<keyword evidence="7" id="KW-0648">Protein biosynthesis</keyword>
<sequence length="481" mass="55673">MLDNIISERERKIKELKMVGIDPYPAQCRKTSSVGDVLNKFAKLAAAKKNFYLTGRIRSLRDQGKIIFLDIEDATGKIQAVLKKEETRDFSVFKKYLDIGDFLEIYGNPFQTQKGEKSINVKKGKLLTKSVRPIPSDFYGLVDTETRLRKRYLDLALNKDLRELFIKKSEFWQAVREFLTRNGFLEVETPVFETTPGGAEAEPFVTHHNALDRDFYLRISLEIALKKLIIGGFEKVCEIGRIFRNEGIDAEHLQDYTQMEFYWAYADYNDLQKFLEKMYKFVIKKTFGVLTLTWQGKKINWGKKWPKVDYSKIFKEKNGFDPTTATEEKLKKRARELHLELDKSLGKGRLIDLIYKKTVRPTLIQPCFLINSPVETSPLAKRSFKNPKVVERLQIIACGTELGNGFSEANDPQDQRERFEEQMKLRAAGDKEAQRLDEEFLEALGYGMPPTAGFGMSERLFSVLADKPIRETIFFPPMKKK</sequence>
<name>A0A1F8DLH4_9BACT</name>
<dbReference type="InterPro" id="IPR004365">
    <property type="entry name" value="NA-bd_OB_tRNA"/>
</dbReference>
<dbReference type="GO" id="GO:0000287">
    <property type="term" value="F:magnesium ion binding"/>
    <property type="evidence" value="ECO:0007669"/>
    <property type="project" value="UniProtKB-UniRule"/>
</dbReference>